<organism evidence="2 3">
    <name type="scientific">Discina gigas</name>
    <dbReference type="NCBI Taxonomy" id="1032678"/>
    <lineage>
        <taxon>Eukaryota</taxon>
        <taxon>Fungi</taxon>
        <taxon>Dikarya</taxon>
        <taxon>Ascomycota</taxon>
        <taxon>Pezizomycotina</taxon>
        <taxon>Pezizomycetes</taxon>
        <taxon>Pezizales</taxon>
        <taxon>Discinaceae</taxon>
        <taxon>Discina</taxon>
    </lineage>
</organism>
<feature type="compositionally biased region" description="Basic and acidic residues" evidence="1">
    <location>
        <begin position="338"/>
        <end position="347"/>
    </location>
</feature>
<evidence type="ECO:0000313" key="3">
    <source>
        <dbReference type="Proteomes" id="UP001447188"/>
    </source>
</evidence>
<sequence length="462" mass="52794">MKLRSRNHRLRQAQAARARMENEAEVGPERGHGMVGVGKAWSALWLDIAGYCVKTSITGRMACRAMKWAAVQGWAIAHRYLNRLKSLYYNHSPIWNEVRRALRFLYPDTWKNKKQGKSVVDGEKVELREDDRRDGRGPVETRRDVEKIGLRVYNSDPDTITPFVLVTIPPGYSGYGSEDILRYGSTPAGKNRTFPVRAFDDPGVDGMSHHSAINIANEKKLHGWYSAHTCQPPLLLVVLHEVNANVDADQSCQYTPPVVIRHDSPLIVSRLRRSLKQSWTYQSQIRKSKTLGIRELACRNSIKLLRSGSLKAADICIASSITGTYDTDEDDNDAQDDGGGKGRKVDRPTSGNRLEDSILGGQSSGRKFRSAETVEEIKGFEKDKYKVMDHRKQWEGRWDTMTWRDEFRLSEAEEVMVRFFGKRKVGELDKQCWLVEKKLADLARGQIFRLRMGEVLRICWRR</sequence>
<accession>A0ABR3G3V1</accession>
<keyword evidence="3" id="KW-1185">Reference proteome</keyword>
<feature type="region of interest" description="Disordered" evidence="1">
    <location>
        <begin position="1"/>
        <end position="28"/>
    </location>
</feature>
<dbReference type="EMBL" id="JBBBZM010000454">
    <property type="protein sequence ID" value="KAL0630636.1"/>
    <property type="molecule type" value="Genomic_DNA"/>
</dbReference>
<feature type="region of interest" description="Disordered" evidence="1">
    <location>
        <begin position="326"/>
        <end position="366"/>
    </location>
</feature>
<dbReference type="Proteomes" id="UP001447188">
    <property type="component" value="Unassembled WGS sequence"/>
</dbReference>
<evidence type="ECO:0000256" key="1">
    <source>
        <dbReference type="SAM" id="MobiDB-lite"/>
    </source>
</evidence>
<proteinExistence type="predicted"/>
<evidence type="ECO:0000313" key="2">
    <source>
        <dbReference type="EMBL" id="KAL0630636.1"/>
    </source>
</evidence>
<reference evidence="2 3" key="1">
    <citation type="submission" date="2024-02" db="EMBL/GenBank/DDBJ databases">
        <title>Discinaceae phylogenomics.</title>
        <authorList>
            <person name="Dirks A.C."/>
            <person name="James T.Y."/>
        </authorList>
    </citation>
    <scope>NUCLEOTIDE SEQUENCE [LARGE SCALE GENOMIC DNA]</scope>
    <source>
        <strain evidence="2 3">ACD0624</strain>
    </source>
</reference>
<protein>
    <submittedName>
        <fullName evidence="2">Uncharacterized protein</fullName>
    </submittedName>
</protein>
<feature type="compositionally biased region" description="Acidic residues" evidence="1">
    <location>
        <begin position="326"/>
        <end position="336"/>
    </location>
</feature>
<comment type="caution">
    <text evidence="2">The sequence shown here is derived from an EMBL/GenBank/DDBJ whole genome shotgun (WGS) entry which is preliminary data.</text>
</comment>
<feature type="compositionally biased region" description="Basic and acidic residues" evidence="1">
    <location>
        <begin position="18"/>
        <end position="28"/>
    </location>
</feature>
<gene>
    <name evidence="2" type="ORF">Q9L58_010517</name>
</gene>
<name>A0ABR3G3V1_9PEZI</name>
<feature type="compositionally biased region" description="Basic residues" evidence="1">
    <location>
        <begin position="1"/>
        <end position="11"/>
    </location>
</feature>